<dbReference type="RefSeq" id="WP_112926129.1">
    <property type="nucleotide sequence ID" value="NZ_CP029556.1"/>
</dbReference>
<name>A0A344J4F4_9GAMM</name>
<dbReference type="EMBL" id="CP029556">
    <property type="protein sequence ID" value="AXA83914.1"/>
    <property type="molecule type" value="Genomic_DNA"/>
</dbReference>
<evidence type="ECO:0000313" key="3">
    <source>
        <dbReference type="Proteomes" id="UP000251842"/>
    </source>
</evidence>
<keyword evidence="1" id="KW-1133">Transmembrane helix</keyword>
<dbReference type="KEGG" id="lue:DCD74_03715"/>
<dbReference type="Proteomes" id="UP000251842">
    <property type="component" value="Chromosome"/>
</dbReference>
<dbReference type="AlphaFoldDB" id="A0A344J4F4"/>
<reference evidence="3" key="1">
    <citation type="submission" date="2018-05" db="EMBL/GenBank/DDBJ databases">
        <title>Luteimonas pekinense sp. nov., isolated from human Meibomian gland secretions, Beijing, China.</title>
        <authorList>
            <person name="Wen T."/>
            <person name="Bai H."/>
            <person name="Lv H."/>
        </authorList>
    </citation>
    <scope>NUCLEOTIDE SEQUENCE [LARGE SCALE GENOMIC DNA]</scope>
    <source>
        <strain evidence="3">83-4</strain>
    </source>
</reference>
<feature type="transmembrane region" description="Helical" evidence="1">
    <location>
        <begin position="41"/>
        <end position="60"/>
    </location>
</feature>
<dbReference type="PROSITE" id="PS51257">
    <property type="entry name" value="PROKAR_LIPOPROTEIN"/>
    <property type="match status" value="1"/>
</dbReference>
<gene>
    <name evidence="2" type="ORF">DCD74_03715</name>
</gene>
<proteinExistence type="predicted"/>
<evidence type="ECO:0000313" key="2">
    <source>
        <dbReference type="EMBL" id="AXA83914.1"/>
    </source>
</evidence>
<feature type="transmembrane region" description="Helical" evidence="1">
    <location>
        <begin position="67"/>
        <end position="87"/>
    </location>
</feature>
<keyword evidence="1" id="KW-0472">Membrane</keyword>
<feature type="transmembrane region" description="Helical" evidence="1">
    <location>
        <begin position="93"/>
        <end position="112"/>
    </location>
</feature>
<accession>A0A344J4F4</accession>
<sequence>MKLENVVGLVGGLVALAGCLIPVASRGALSLGIGEAGGLSFVLYACAIIGLLVSVAALAGKMRKEEWAQIATGLIGLAVTFMVHKGLGDAQSAFGLHLLYWGFAMLLAEGLLNFGSGRPRLGASA</sequence>
<dbReference type="OrthoDB" id="9764259at2"/>
<keyword evidence="3" id="KW-1185">Reference proteome</keyword>
<keyword evidence="1" id="KW-0812">Transmembrane</keyword>
<protein>
    <submittedName>
        <fullName evidence="2">Uncharacterized protein</fullName>
    </submittedName>
</protein>
<evidence type="ECO:0000256" key="1">
    <source>
        <dbReference type="SAM" id="Phobius"/>
    </source>
</evidence>
<organism evidence="2 3">
    <name type="scientific">Solilutibacter oculi</name>
    <dbReference type="NCBI Taxonomy" id="2698682"/>
    <lineage>
        <taxon>Bacteria</taxon>
        <taxon>Pseudomonadati</taxon>
        <taxon>Pseudomonadota</taxon>
        <taxon>Gammaproteobacteria</taxon>
        <taxon>Lysobacterales</taxon>
        <taxon>Lysobacteraceae</taxon>
        <taxon>Solilutibacter</taxon>
    </lineage>
</organism>